<dbReference type="InterPro" id="IPR039047">
    <property type="entry name" value="PHAX"/>
</dbReference>
<dbReference type="InterPro" id="IPR038092">
    <property type="entry name" value="PHAX_RNA-binding_sf"/>
</dbReference>
<dbReference type="PANTHER" id="PTHR13135:SF0">
    <property type="entry name" value="PHOSPHORYLATED ADAPTER RNA EXPORT PROTEIN"/>
    <property type="match status" value="1"/>
</dbReference>
<dbReference type="PANTHER" id="PTHR13135">
    <property type="entry name" value="CYTOSOLIC RESINIFERATOXIN BINDING PROTEIN RBP-26"/>
    <property type="match status" value="1"/>
</dbReference>
<comment type="caution">
    <text evidence="2">The sequence shown here is derived from an EMBL/GenBank/DDBJ whole genome shotgun (WGS) entry which is preliminary data.</text>
</comment>
<evidence type="ECO:0000256" key="1">
    <source>
        <dbReference type="SAM" id="MobiDB-lite"/>
    </source>
</evidence>
<feature type="region of interest" description="Disordered" evidence="1">
    <location>
        <begin position="30"/>
        <end position="71"/>
    </location>
</feature>
<protein>
    <submittedName>
        <fullName evidence="2">Uncharacterized protein</fullName>
    </submittedName>
</protein>
<dbReference type="STRING" id="2094558.A0A314YT15"/>
<dbReference type="AlphaFoldDB" id="A0A314YT15"/>
<name>A0A314YT15_PRUYE</name>
<dbReference type="EMBL" id="PJQY01000592">
    <property type="protein sequence ID" value="PQQ09620.1"/>
    <property type="molecule type" value="Genomic_DNA"/>
</dbReference>
<accession>A0A314YT15</accession>
<dbReference type="Proteomes" id="UP000250321">
    <property type="component" value="Unassembled WGS sequence"/>
</dbReference>
<feature type="compositionally biased region" description="Basic residues" evidence="1">
    <location>
        <begin position="52"/>
        <end position="67"/>
    </location>
</feature>
<evidence type="ECO:0000313" key="3">
    <source>
        <dbReference type="Proteomes" id="UP000250321"/>
    </source>
</evidence>
<evidence type="ECO:0000313" key="2">
    <source>
        <dbReference type="EMBL" id="PQQ09620.1"/>
    </source>
</evidence>
<dbReference type="GO" id="GO:0006408">
    <property type="term" value="P:snRNA export from nucleus"/>
    <property type="evidence" value="ECO:0007669"/>
    <property type="project" value="InterPro"/>
</dbReference>
<organism evidence="2 3">
    <name type="scientific">Prunus yedoensis var. nudiflora</name>
    <dbReference type="NCBI Taxonomy" id="2094558"/>
    <lineage>
        <taxon>Eukaryota</taxon>
        <taxon>Viridiplantae</taxon>
        <taxon>Streptophyta</taxon>
        <taxon>Embryophyta</taxon>
        <taxon>Tracheophyta</taxon>
        <taxon>Spermatophyta</taxon>
        <taxon>Magnoliopsida</taxon>
        <taxon>eudicotyledons</taxon>
        <taxon>Gunneridae</taxon>
        <taxon>Pentapetalae</taxon>
        <taxon>rosids</taxon>
        <taxon>fabids</taxon>
        <taxon>Rosales</taxon>
        <taxon>Rosaceae</taxon>
        <taxon>Amygdaloideae</taxon>
        <taxon>Amygdaleae</taxon>
        <taxon>Prunus</taxon>
    </lineage>
</organism>
<proteinExistence type="predicted"/>
<dbReference type="Gene3D" id="1.10.10.1440">
    <property type="entry name" value="PHAX RNA-binding domain"/>
    <property type="match status" value="1"/>
</dbReference>
<dbReference type="OrthoDB" id="1747983at2759"/>
<reference evidence="2 3" key="1">
    <citation type="submission" date="2018-02" db="EMBL/GenBank/DDBJ databases">
        <title>Draft genome of wild Prunus yedoensis var. nudiflora.</title>
        <authorList>
            <person name="Baek S."/>
            <person name="Kim J.-H."/>
            <person name="Choi K."/>
            <person name="Kim G.-B."/>
            <person name="Cho A."/>
            <person name="Jang H."/>
            <person name="Shin C.-H."/>
            <person name="Yu H.-J."/>
            <person name="Mun J.-H."/>
        </authorList>
    </citation>
    <scope>NUCLEOTIDE SEQUENCE [LARGE SCALE GENOMIC DNA]</scope>
    <source>
        <strain evidence="3">cv. Jeju island</strain>
        <tissue evidence="2">Leaf</tissue>
    </source>
</reference>
<feature type="compositionally biased region" description="Low complexity" evidence="1">
    <location>
        <begin position="30"/>
        <end position="44"/>
    </location>
</feature>
<keyword evidence="3" id="KW-1185">Reference proteome</keyword>
<sequence length="161" mass="17841">MRVFFLLCSVGAYKFRGELVEEGELVDFNSQNGSGQSSGGNVSVANQERQGKNQKRRGKKKRNRRRNNAPGINVTDIDRFVIDTCRRLKEKKSYLVYTAVGCLGVLALNDLVKESPSHYSFKGKAGYPLLRVDLNDSTGLLQGKISLAEAILLLSILCTEL</sequence>
<gene>
    <name evidence="2" type="ORF">Pyn_01247</name>
</gene>